<evidence type="ECO:0000313" key="2">
    <source>
        <dbReference type="EMBL" id="OGM08512.1"/>
    </source>
</evidence>
<dbReference type="Proteomes" id="UP000176939">
    <property type="component" value="Unassembled WGS sequence"/>
</dbReference>
<evidence type="ECO:0008006" key="4">
    <source>
        <dbReference type="Google" id="ProtNLM"/>
    </source>
</evidence>
<proteinExistence type="predicted"/>
<sequence>MFFKLYLIALPVFLAIDMVWLTLVAKNFYAKQIGYLMAKNPNLFAALIFYLIFIAGLIFFVITPALDKKMWTQALLAGAFFGLVTYATYDLTNLATVKDWPFIITIVDLIWGMVLSASVSVITYFLALKFGL</sequence>
<feature type="transmembrane region" description="Helical" evidence="1">
    <location>
        <begin position="43"/>
        <end position="63"/>
    </location>
</feature>
<evidence type="ECO:0000256" key="1">
    <source>
        <dbReference type="SAM" id="Phobius"/>
    </source>
</evidence>
<evidence type="ECO:0000313" key="3">
    <source>
        <dbReference type="Proteomes" id="UP000176939"/>
    </source>
</evidence>
<dbReference type="Pfam" id="PF09945">
    <property type="entry name" value="DUF2177"/>
    <property type="match status" value="1"/>
</dbReference>
<name>A0A1F7X0A8_9BACT</name>
<comment type="caution">
    <text evidence="2">The sequence shown here is derived from an EMBL/GenBank/DDBJ whole genome shotgun (WGS) entry which is preliminary data.</text>
</comment>
<feature type="transmembrane region" description="Helical" evidence="1">
    <location>
        <begin position="70"/>
        <end position="89"/>
    </location>
</feature>
<keyword evidence="1" id="KW-0472">Membrane</keyword>
<feature type="transmembrane region" description="Helical" evidence="1">
    <location>
        <begin position="109"/>
        <end position="128"/>
    </location>
</feature>
<dbReference type="EMBL" id="MGFQ01000043">
    <property type="protein sequence ID" value="OGM08512.1"/>
    <property type="molecule type" value="Genomic_DNA"/>
</dbReference>
<reference evidence="2 3" key="1">
    <citation type="journal article" date="2016" name="Nat. Commun.">
        <title>Thousands of microbial genomes shed light on interconnected biogeochemical processes in an aquifer system.</title>
        <authorList>
            <person name="Anantharaman K."/>
            <person name="Brown C.T."/>
            <person name="Hug L.A."/>
            <person name="Sharon I."/>
            <person name="Castelle C.J."/>
            <person name="Probst A.J."/>
            <person name="Thomas B.C."/>
            <person name="Singh A."/>
            <person name="Wilkins M.J."/>
            <person name="Karaoz U."/>
            <person name="Brodie E.L."/>
            <person name="Williams K.H."/>
            <person name="Hubbard S.S."/>
            <person name="Banfield J.F."/>
        </authorList>
    </citation>
    <scope>NUCLEOTIDE SEQUENCE [LARGE SCALE GENOMIC DNA]</scope>
</reference>
<protein>
    <recommendedName>
        <fullName evidence="4">DUF2177 domain-containing protein</fullName>
    </recommendedName>
</protein>
<feature type="transmembrane region" description="Helical" evidence="1">
    <location>
        <begin position="5"/>
        <end position="23"/>
    </location>
</feature>
<dbReference type="AlphaFoldDB" id="A0A1F7X0A8"/>
<keyword evidence="1" id="KW-1133">Transmembrane helix</keyword>
<gene>
    <name evidence="2" type="ORF">A2Z67_02160</name>
</gene>
<organism evidence="2 3">
    <name type="scientific">Candidatus Woesebacteria bacterium RBG_13_36_22</name>
    <dbReference type="NCBI Taxonomy" id="1802478"/>
    <lineage>
        <taxon>Bacteria</taxon>
        <taxon>Candidatus Woeseibacteriota</taxon>
    </lineage>
</organism>
<accession>A0A1F7X0A8</accession>
<keyword evidence="1" id="KW-0812">Transmembrane</keyword>
<dbReference type="InterPro" id="IPR018687">
    <property type="entry name" value="DUF2177_membr"/>
</dbReference>